<comment type="subunit">
    <text evidence="6">Homodimer or homotetramer.</text>
</comment>
<dbReference type="PROSITE" id="PS51006">
    <property type="entry name" value="PABS_2"/>
    <property type="match status" value="1"/>
</dbReference>
<evidence type="ECO:0000256" key="7">
    <source>
        <dbReference type="PROSITE-ProRule" id="PRU00354"/>
    </source>
</evidence>
<dbReference type="RefSeq" id="WP_194030289.1">
    <property type="nucleotide sequence ID" value="NZ_JADEWZ010000021.1"/>
</dbReference>
<comment type="similarity">
    <text evidence="1 6">Belongs to the spermidine/spermine synthase family.</text>
</comment>
<evidence type="ECO:0000313" key="9">
    <source>
        <dbReference type="EMBL" id="MBE9117199.1"/>
    </source>
</evidence>
<evidence type="ECO:0000256" key="1">
    <source>
        <dbReference type="ARBA" id="ARBA00007867"/>
    </source>
</evidence>
<comment type="caution">
    <text evidence="6">Lacks conserved residue(s) required for the propagation of feature annotation.</text>
</comment>
<feature type="binding site" evidence="6">
    <location>
        <position position="113"/>
    </location>
    <ligand>
        <name>S-methyl-5'-thioadenosine</name>
        <dbReference type="ChEBI" id="CHEBI:17509"/>
    </ligand>
</feature>
<comment type="caution">
    <text evidence="9">The sequence shown here is derived from an EMBL/GenBank/DDBJ whole genome shotgun (WGS) entry which is preliminary data.</text>
</comment>
<comment type="pathway">
    <text evidence="6">Amine and polyamine biosynthesis; spermidine biosynthesis; spermidine from putrescine: step 1/1.</text>
</comment>
<dbReference type="PANTHER" id="PTHR43317">
    <property type="entry name" value="THERMOSPERMINE SYNTHASE ACAULIS5"/>
    <property type="match status" value="1"/>
</dbReference>
<dbReference type="PANTHER" id="PTHR43317:SF1">
    <property type="entry name" value="THERMOSPERMINE SYNTHASE ACAULIS5"/>
    <property type="match status" value="1"/>
</dbReference>
<dbReference type="Gene3D" id="3.40.50.150">
    <property type="entry name" value="Vaccinia Virus protein VP39"/>
    <property type="match status" value="1"/>
</dbReference>
<organism evidence="9 10">
    <name type="scientific">Lusitaniella coriacea LEGE 07157</name>
    <dbReference type="NCBI Taxonomy" id="945747"/>
    <lineage>
        <taxon>Bacteria</taxon>
        <taxon>Bacillati</taxon>
        <taxon>Cyanobacteriota</taxon>
        <taxon>Cyanophyceae</taxon>
        <taxon>Spirulinales</taxon>
        <taxon>Lusitaniellaceae</taxon>
        <taxon>Lusitaniella</taxon>
    </lineage>
</organism>
<reference evidence="9" key="1">
    <citation type="submission" date="2020-10" db="EMBL/GenBank/DDBJ databases">
        <authorList>
            <person name="Castelo-Branco R."/>
            <person name="Eusebio N."/>
            <person name="Adriana R."/>
            <person name="Vieira A."/>
            <person name="Brugerolle De Fraissinette N."/>
            <person name="Rezende De Castro R."/>
            <person name="Schneider M.P."/>
            <person name="Vasconcelos V."/>
            <person name="Leao P.N."/>
        </authorList>
    </citation>
    <scope>NUCLEOTIDE SEQUENCE</scope>
    <source>
        <strain evidence="9">LEGE 07157</strain>
    </source>
</reference>
<evidence type="ECO:0000256" key="5">
    <source>
        <dbReference type="ARBA" id="ARBA00048874"/>
    </source>
</evidence>
<evidence type="ECO:0000256" key="2">
    <source>
        <dbReference type="ARBA" id="ARBA00022490"/>
    </source>
</evidence>
<dbReference type="Pfam" id="PF17284">
    <property type="entry name" value="Spermine_synt_N"/>
    <property type="match status" value="1"/>
</dbReference>
<proteinExistence type="inferred from homology"/>
<evidence type="ECO:0000256" key="3">
    <source>
        <dbReference type="ARBA" id="ARBA00022679"/>
    </source>
</evidence>
<dbReference type="EMBL" id="JADEWZ010000021">
    <property type="protein sequence ID" value="MBE9117199.1"/>
    <property type="molecule type" value="Genomic_DNA"/>
</dbReference>
<keyword evidence="2" id="KW-0963">Cytoplasm</keyword>
<evidence type="ECO:0000256" key="6">
    <source>
        <dbReference type="HAMAP-Rule" id="MF_00198"/>
    </source>
</evidence>
<feature type="binding site" evidence="6">
    <location>
        <position position="172"/>
    </location>
    <ligand>
        <name>S-methyl-5'-thioadenosine</name>
        <dbReference type="ChEBI" id="CHEBI:17509"/>
    </ligand>
</feature>
<dbReference type="SUPFAM" id="SSF53335">
    <property type="entry name" value="S-adenosyl-L-methionine-dependent methyltransferases"/>
    <property type="match status" value="1"/>
</dbReference>
<dbReference type="InterPro" id="IPR030374">
    <property type="entry name" value="PABS"/>
</dbReference>
<dbReference type="PROSITE" id="PS01330">
    <property type="entry name" value="PABS_1"/>
    <property type="match status" value="1"/>
</dbReference>
<accession>A0A8J7J3V8</accession>
<comment type="function">
    <text evidence="6">Catalyzes the irreversible transfer of a propylamine group from the amino donor S-adenosylmethioninamine (decarboxy-AdoMet) to putrescine (1,4-diaminobutane) to yield spermidine.</text>
</comment>
<evidence type="ECO:0000256" key="4">
    <source>
        <dbReference type="ARBA" id="ARBA00023115"/>
    </source>
</evidence>
<dbReference type="InterPro" id="IPR001045">
    <property type="entry name" value="Spermi_synthase"/>
</dbReference>
<keyword evidence="6" id="KW-0745">Spermidine biosynthesis</keyword>
<sequence length="314" mass="34826">MAGSEVKADLWIKEYITPWDVYEHGITKILAYQKTPYQEMYIVETGAYGKALVLDGKWQSCTGDEFLYHEPLVQPALICHQAPKSALVLGGGEGATLREILRWKTIERVMMVDIDGEVVQACKTHLGEMHQNAFDDPRVELVIGDALNVLDTTQEKWDIVISDLSDPIEEGPSFQLFTQEYFQQIQSILAPGGYLVVQAGPTSPAELKLHARLVKTLRTVFPHVASYCSAVPTYSVAWGFALCSTEPIDTRPDPDAIDRLLAEKTTGGLRFLDGITYLGLLQTPGHVRRAIAETSKIYTLKEPPKFFGKGIANA</sequence>
<dbReference type="InterPro" id="IPR030373">
    <property type="entry name" value="PABS_CS"/>
</dbReference>
<dbReference type="Pfam" id="PF01564">
    <property type="entry name" value="Spermine_synth"/>
    <property type="match status" value="1"/>
</dbReference>
<keyword evidence="3 6" id="KW-0808">Transferase</keyword>
<dbReference type="InterPro" id="IPR037163">
    <property type="entry name" value="Spermidine_synt_N_sf"/>
</dbReference>
<feature type="domain" description="PABS" evidence="8">
    <location>
        <begin position="9"/>
        <end position="245"/>
    </location>
</feature>
<evidence type="ECO:0000313" key="10">
    <source>
        <dbReference type="Proteomes" id="UP000654482"/>
    </source>
</evidence>
<dbReference type="GO" id="GO:0004766">
    <property type="term" value="F:spermidine synthase activity"/>
    <property type="evidence" value="ECO:0007669"/>
    <property type="project" value="UniProtKB-UniRule"/>
</dbReference>
<dbReference type="InterPro" id="IPR035246">
    <property type="entry name" value="Spermidine_synt_N"/>
</dbReference>
<protein>
    <recommendedName>
        <fullName evidence="6">Polyamine aminopropyltransferase</fullName>
    </recommendedName>
    <alternativeName>
        <fullName evidence="6">Putrescine aminopropyltransferase</fullName>
        <shortName evidence="6">PAPT</shortName>
    </alternativeName>
    <alternativeName>
        <fullName evidence="6">Spermidine synthase</fullName>
        <shortName evidence="6">SPDS</shortName>
        <shortName evidence="6">SPDSY</shortName>
        <ecNumber evidence="6">2.5.1.16</ecNumber>
    </alternativeName>
</protein>
<dbReference type="AlphaFoldDB" id="A0A8J7J3V8"/>
<dbReference type="HAMAP" id="MF_00198">
    <property type="entry name" value="Spermidine_synth"/>
    <property type="match status" value="1"/>
</dbReference>
<feature type="active site" description="Proton acceptor" evidence="6 7">
    <location>
        <position position="163"/>
    </location>
</feature>
<feature type="binding site" evidence="6">
    <location>
        <position position="69"/>
    </location>
    <ligand>
        <name>spermidine</name>
        <dbReference type="ChEBI" id="CHEBI:57834"/>
    </ligand>
</feature>
<dbReference type="Proteomes" id="UP000654482">
    <property type="component" value="Unassembled WGS sequence"/>
</dbReference>
<dbReference type="InterPro" id="IPR029063">
    <property type="entry name" value="SAM-dependent_MTases_sf"/>
</dbReference>
<dbReference type="CDD" id="cd02440">
    <property type="entry name" value="AdoMet_MTases"/>
    <property type="match status" value="1"/>
</dbReference>
<keyword evidence="4 6" id="KW-0620">Polyamine biosynthesis</keyword>
<dbReference type="NCBIfam" id="NF037959">
    <property type="entry name" value="MFS_SpdSyn"/>
    <property type="match status" value="1"/>
</dbReference>
<dbReference type="UniPathway" id="UPA00248">
    <property type="reaction ID" value="UER00314"/>
</dbReference>
<evidence type="ECO:0000259" key="8">
    <source>
        <dbReference type="PROSITE" id="PS51006"/>
    </source>
</evidence>
<comment type="catalytic activity">
    <reaction evidence="6">
        <text>S-adenosyl 3-(methylsulfanyl)propylamine + putrescine = S-methyl-5'-thioadenosine + spermidine + H(+)</text>
        <dbReference type="Rhea" id="RHEA:12721"/>
        <dbReference type="ChEBI" id="CHEBI:15378"/>
        <dbReference type="ChEBI" id="CHEBI:17509"/>
        <dbReference type="ChEBI" id="CHEBI:57443"/>
        <dbReference type="ChEBI" id="CHEBI:57834"/>
        <dbReference type="ChEBI" id="CHEBI:326268"/>
        <dbReference type="EC" id="2.5.1.16"/>
    </reaction>
</comment>
<comment type="catalytic activity">
    <reaction evidence="5">
        <text>S-adenosyl 3-(methylsulfanyl)propylamine + spermidine = thermospermine + S-methyl-5'-thioadenosine + H(+)</text>
        <dbReference type="Rhea" id="RHEA:30515"/>
        <dbReference type="ChEBI" id="CHEBI:15378"/>
        <dbReference type="ChEBI" id="CHEBI:17509"/>
        <dbReference type="ChEBI" id="CHEBI:57443"/>
        <dbReference type="ChEBI" id="CHEBI:57834"/>
        <dbReference type="ChEBI" id="CHEBI:59903"/>
        <dbReference type="EC" id="2.5.1.79"/>
    </reaction>
</comment>
<feature type="binding site" evidence="6">
    <location>
        <position position="93"/>
    </location>
    <ligand>
        <name>spermidine</name>
        <dbReference type="ChEBI" id="CHEBI:57834"/>
    </ligand>
</feature>
<feature type="binding site" evidence="6">
    <location>
        <begin position="145"/>
        <end position="146"/>
    </location>
    <ligand>
        <name>S-methyl-5'-thioadenosine</name>
        <dbReference type="ChEBI" id="CHEBI:17509"/>
    </ligand>
</feature>
<dbReference type="EC" id="2.5.1.16" evidence="6"/>
<gene>
    <name evidence="6" type="primary">speE</name>
    <name evidence="9" type="ORF">IQ249_14965</name>
</gene>
<keyword evidence="10" id="KW-1185">Reference proteome</keyword>
<dbReference type="FunFam" id="3.40.50.150:FF:000088">
    <property type="entry name" value="Polyamine aminopropyltransferase"/>
    <property type="match status" value="1"/>
</dbReference>
<dbReference type="Gene3D" id="2.30.140.10">
    <property type="entry name" value="Spermidine synthase, tetramerisation domain"/>
    <property type="match status" value="1"/>
</dbReference>
<dbReference type="GO" id="GO:0008295">
    <property type="term" value="P:spermidine biosynthetic process"/>
    <property type="evidence" value="ECO:0007669"/>
    <property type="project" value="UniProtKB-UniRule"/>
</dbReference>
<dbReference type="GO" id="GO:0010487">
    <property type="term" value="F:thermospermine synthase activity"/>
    <property type="evidence" value="ECO:0007669"/>
    <property type="project" value="UniProtKB-EC"/>
</dbReference>
<name>A0A8J7J3V8_9CYAN</name>
<feature type="binding site" evidence="6">
    <location>
        <position position="38"/>
    </location>
    <ligand>
        <name>S-methyl-5'-thioadenosine</name>
        <dbReference type="ChEBI" id="CHEBI:17509"/>
    </ligand>
</feature>